<dbReference type="SUPFAM" id="SSF50621">
    <property type="entry name" value="Alanine racemase C-terminal domain-like"/>
    <property type="match status" value="1"/>
</dbReference>
<dbReference type="InterPro" id="IPR011079">
    <property type="entry name" value="Ala_racemase_C"/>
</dbReference>
<organism evidence="5">
    <name type="scientific">marine sediment metagenome</name>
    <dbReference type="NCBI Taxonomy" id="412755"/>
    <lineage>
        <taxon>unclassified sequences</taxon>
        <taxon>metagenomes</taxon>
        <taxon>ecological metagenomes</taxon>
    </lineage>
</organism>
<dbReference type="CDD" id="cd00430">
    <property type="entry name" value="PLPDE_III_AR"/>
    <property type="match status" value="1"/>
</dbReference>
<dbReference type="InterPro" id="IPR000821">
    <property type="entry name" value="Ala_racemase"/>
</dbReference>
<dbReference type="SMART" id="SM01005">
    <property type="entry name" value="Ala_racemase_C"/>
    <property type="match status" value="1"/>
</dbReference>
<sequence length="391" mass="43907">MTFKNQVIVKESKKESSYTYRLLKTWAEINFAAVRFNINSIQEKLDKNIELMAIVKCNAYGHGAIEVSRQALNLGVKALGVSSLYEGIELRDIFKDIPIIVLSAGMSGQAEEFVEYNLSPVVCTWQMTNALADAARKRGTRAKVHIKVDTGMGRIGVWHERADEFTRQVHKMPDIEIEGICSHFATSDEQNLDFAKQQFDWFNRCLEKTKDLPIRFKHISNTAAIFNLPEAHLNMVRPGLSIYGVSPSEYVKGTENLRPALSLKTKVAFLKNIPKGRTLSYARTYKTEKEMKAATLPVGYGDGYPLALSNKGYVLIRGKKARILGAVTMDQIMVDVTDIKDVKTEDIAVLIGKQGAEEITATEIARMAGTIPYEIFTSINKRVQRVYLDKD</sequence>
<accession>A0A0F9M0I6</accession>
<dbReference type="HAMAP" id="MF_01201">
    <property type="entry name" value="Ala_racemase"/>
    <property type="match status" value="1"/>
</dbReference>
<evidence type="ECO:0000259" key="4">
    <source>
        <dbReference type="SMART" id="SM01005"/>
    </source>
</evidence>
<dbReference type="GO" id="GO:0009252">
    <property type="term" value="P:peptidoglycan biosynthetic process"/>
    <property type="evidence" value="ECO:0007669"/>
    <property type="project" value="TreeGrafter"/>
</dbReference>
<dbReference type="AlphaFoldDB" id="A0A0F9M0I6"/>
<dbReference type="PANTHER" id="PTHR30511">
    <property type="entry name" value="ALANINE RACEMASE"/>
    <property type="match status" value="1"/>
</dbReference>
<keyword evidence="2" id="KW-0663">Pyridoxal phosphate</keyword>
<dbReference type="InterPro" id="IPR029066">
    <property type="entry name" value="PLP-binding_barrel"/>
</dbReference>
<dbReference type="FunFam" id="3.20.20.10:FF:000002">
    <property type="entry name" value="Alanine racemase"/>
    <property type="match status" value="1"/>
</dbReference>
<dbReference type="InterPro" id="IPR001608">
    <property type="entry name" value="Ala_racemase_N"/>
</dbReference>
<evidence type="ECO:0000256" key="2">
    <source>
        <dbReference type="ARBA" id="ARBA00022898"/>
    </source>
</evidence>
<evidence type="ECO:0000256" key="3">
    <source>
        <dbReference type="ARBA" id="ARBA00023235"/>
    </source>
</evidence>
<dbReference type="PANTHER" id="PTHR30511:SF0">
    <property type="entry name" value="ALANINE RACEMASE, CATABOLIC-RELATED"/>
    <property type="match status" value="1"/>
</dbReference>
<dbReference type="InterPro" id="IPR009006">
    <property type="entry name" value="Ala_racemase/Decarboxylase_C"/>
</dbReference>
<name>A0A0F9M0I6_9ZZZZ</name>
<dbReference type="GO" id="GO:0030170">
    <property type="term" value="F:pyridoxal phosphate binding"/>
    <property type="evidence" value="ECO:0007669"/>
    <property type="project" value="TreeGrafter"/>
</dbReference>
<dbReference type="PRINTS" id="PR00992">
    <property type="entry name" value="ALARACEMASE"/>
</dbReference>
<dbReference type="EMBL" id="LAZR01006345">
    <property type="protein sequence ID" value="KKM92826.1"/>
    <property type="molecule type" value="Genomic_DNA"/>
</dbReference>
<dbReference type="Gene3D" id="3.20.20.10">
    <property type="entry name" value="Alanine racemase"/>
    <property type="match status" value="1"/>
</dbReference>
<keyword evidence="3" id="KW-0413">Isomerase</keyword>
<feature type="domain" description="Alanine racemase C-terminal" evidence="4">
    <location>
        <begin position="260"/>
        <end position="388"/>
    </location>
</feature>
<evidence type="ECO:0000256" key="1">
    <source>
        <dbReference type="ARBA" id="ARBA00001933"/>
    </source>
</evidence>
<protein>
    <recommendedName>
        <fullName evidence="4">Alanine racemase C-terminal domain-containing protein</fullName>
    </recommendedName>
</protein>
<dbReference type="SUPFAM" id="SSF51419">
    <property type="entry name" value="PLP-binding barrel"/>
    <property type="match status" value="1"/>
</dbReference>
<dbReference type="GO" id="GO:0008784">
    <property type="term" value="F:alanine racemase activity"/>
    <property type="evidence" value="ECO:0007669"/>
    <property type="project" value="InterPro"/>
</dbReference>
<dbReference type="GO" id="GO:0030632">
    <property type="term" value="P:D-alanine biosynthetic process"/>
    <property type="evidence" value="ECO:0007669"/>
    <property type="project" value="TreeGrafter"/>
</dbReference>
<dbReference type="GO" id="GO:0005829">
    <property type="term" value="C:cytosol"/>
    <property type="evidence" value="ECO:0007669"/>
    <property type="project" value="TreeGrafter"/>
</dbReference>
<evidence type="ECO:0000313" key="5">
    <source>
        <dbReference type="EMBL" id="KKM92826.1"/>
    </source>
</evidence>
<proteinExistence type="inferred from homology"/>
<dbReference type="NCBIfam" id="TIGR00492">
    <property type="entry name" value="alr"/>
    <property type="match status" value="1"/>
</dbReference>
<reference evidence="5" key="1">
    <citation type="journal article" date="2015" name="Nature">
        <title>Complex archaea that bridge the gap between prokaryotes and eukaryotes.</title>
        <authorList>
            <person name="Spang A."/>
            <person name="Saw J.H."/>
            <person name="Jorgensen S.L."/>
            <person name="Zaremba-Niedzwiedzka K."/>
            <person name="Martijn J."/>
            <person name="Lind A.E."/>
            <person name="van Eijk R."/>
            <person name="Schleper C."/>
            <person name="Guy L."/>
            <person name="Ettema T.J."/>
        </authorList>
    </citation>
    <scope>NUCLEOTIDE SEQUENCE</scope>
</reference>
<dbReference type="Gene3D" id="2.40.37.10">
    <property type="entry name" value="Lyase, Ornithine Decarboxylase, Chain A, domain 1"/>
    <property type="match status" value="1"/>
</dbReference>
<gene>
    <name evidence="5" type="ORF">LCGC14_1214570</name>
</gene>
<comment type="cofactor">
    <cofactor evidence="1">
        <name>pyridoxal 5'-phosphate</name>
        <dbReference type="ChEBI" id="CHEBI:597326"/>
    </cofactor>
</comment>
<comment type="caution">
    <text evidence="5">The sequence shown here is derived from an EMBL/GenBank/DDBJ whole genome shotgun (WGS) entry which is preliminary data.</text>
</comment>
<dbReference type="Pfam" id="PF00842">
    <property type="entry name" value="Ala_racemase_C"/>
    <property type="match status" value="1"/>
</dbReference>
<dbReference type="Pfam" id="PF01168">
    <property type="entry name" value="Ala_racemase_N"/>
    <property type="match status" value="1"/>
</dbReference>